<name>F4G1J3_METCR</name>
<dbReference type="AlphaFoldDB" id="F4G1J3"/>
<dbReference type="Proteomes" id="UP000007812">
    <property type="component" value="Chromosome"/>
</dbReference>
<reference evidence="2 3" key="1">
    <citation type="journal article" date="2011" name="J. Bacteriol.">
        <title>Complete genome sequence of Metallosphaera cuprina, a metal sulfide-oxidizing archaeon from a hot spring.</title>
        <authorList>
            <person name="Liu L.J."/>
            <person name="You X.Y."/>
            <person name="Zheng H."/>
            <person name="Wang S."/>
            <person name="Jiang C.Y."/>
            <person name="Liu S.J."/>
        </authorList>
    </citation>
    <scope>NUCLEOTIDE SEQUENCE [LARGE SCALE GENOMIC DNA]</scope>
    <source>
        <strain evidence="2 3">Ar-4</strain>
    </source>
</reference>
<sequence length="37" mass="4023">MRNENESNEGYTPQEYDGSHINGAQIGHGTMGSKLSI</sequence>
<evidence type="ECO:0000313" key="2">
    <source>
        <dbReference type="EMBL" id="AEB94806.1"/>
    </source>
</evidence>
<evidence type="ECO:0000256" key="1">
    <source>
        <dbReference type="SAM" id="MobiDB-lite"/>
    </source>
</evidence>
<protein>
    <submittedName>
        <fullName evidence="2">Uncharacterized protein</fullName>
    </submittedName>
</protein>
<gene>
    <name evidence="2" type="ordered locus">Mcup_0701</name>
</gene>
<evidence type="ECO:0000313" key="3">
    <source>
        <dbReference type="Proteomes" id="UP000007812"/>
    </source>
</evidence>
<organism evidence="2 3">
    <name type="scientific">Metallosphaera cuprina (strain Ar-4)</name>
    <dbReference type="NCBI Taxonomy" id="1006006"/>
    <lineage>
        <taxon>Archaea</taxon>
        <taxon>Thermoproteota</taxon>
        <taxon>Thermoprotei</taxon>
        <taxon>Sulfolobales</taxon>
        <taxon>Sulfolobaceae</taxon>
        <taxon>Metallosphaera</taxon>
    </lineage>
</organism>
<feature type="region of interest" description="Disordered" evidence="1">
    <location>
        <begin position="1"/>
        <end position="37"/>
    </location>
</feature>
<dbReference type="PATRIC" id="fig|1006006.8.peg.702"/>
<keyword evidence="3" id="KW-1185">Reference proteome</keyword>
<proteinExistence type="predicted"/>
<dbReference type="HOGENOM" id="CLU_3338398_0_0_2"/>
<accession>F4G1J3</accession>
<dbReference type="KEGG" id="mcn:Mcup_0701"/>
<dbReference type="EMBL" id="CP002656">
    <property type="protein sequence ID" value="AEB94806.1"/>
    <property type="molecule type" value="Genomic_DNA"/>
</dbReference>